<dbReference type="GO" id="GO:0032012">
    <property type="term" value="P:regulation of ARF protein signal transduction"/>
    <property type="evidence" value="ECO:0007669"/>
    <property type="project" value="InterPro"/>
</dbReference>
<evidence type="ECO:0000256" key="2">
    <source>
        <dbReference type="SAM" id="MobiDB-lite"/>
    </source>
</evidence>
<dbReference type="PANTHER" id="PTHR10663:SF405">
    <property type="entry name" value="ARF GUANINE NUCLEOTIDE EXCHANGE FACTOR SYT1"/>
    <property type="match status" value="1"/>
</dbReference>
<dbReference type="HOGENOM" id="CLU_004694_0_0_1"/>
<dbReference type="eggNOG" id="KOG0929">
    <property type="taxonomic scope" value="Eukaryota"/>
</dbReference>
<evidence type="ECO:0000259" key="3">
    <source>
        <dbReference type="PROSITE" id="PS50003"/>
    </source>
</evidence>
<feature type="region of interest" description="Disordered" evidence="2">
    <location>
        <begin position="489"/>
        <end position="521"/>
    </location>
</feature>
<feature type="compositionally biased region" description="Polar residues" evidence="2">
    <location>
        <begin position="346"/>
        <end position="357"/>
    </location>
</feature>
<dbReference type="InterPro" id="IPR011993">
    <property type="entry name" value="PH-like_dom_sf"/>
</dbReference>
<reference evidence="5 6" key="1">
    <citation type="journal article" date="2011" name="Proc. Natl. Acad. Sci. U.S.A.">
        <title>Genome and transcriptome analyses of the mountain pine beetle-fungal symbiont Grosmannia clavigera, a lodgepole pine pathogen.</title>
        <authorList>
            <person name="DiGuistini S."/>
            <person name="Wang Y."/>
            <person name="Liao N.Y."/>
            <person name="Taylor G."/>
            <person name="Tanguay P."/>
            <person name="Feau N."/>
            <person name="Henrissat B."/>
            <person name="Chan S.K."/>
            <person name="Hesse-Orce U."/>
            <person name="Alamouti S.M."/>
            <person name="Tsui C.K.M."/>
            <person name="Docking R.T."/>
            <person name="Levasseur A."/>
            <person name="Haridas S."/>
            <person name="Robertson G."/>
            <person name="Birol I."/>
            <person name="Holt R.A."/>
            <person name="Marra M.A."/>
            <person name="Hamelin R.C."/>
            <person name="Hirst M."/>
            <person name="Jones S.J.M."/>
            <person name="Bohlmann J."/>
            <person name="Breuil C."/>
        </authorList>
    </citation>
    <scope>NUCLEOTIDE SEQUENCE [LARGE SCALE GENOMIC DNA]</scope>
    <source>
        <strain evidence="6">kw1407 / UAMH 11150</strain>
    </source>
</reference>
<feature type="domain" description="PH" evidence="3">
    <location>
        <begin position="794"/>
        <end position="923"/>
    </location>
</feature>
<dbReference type="OrthoDB" id="430364at2759"/>
<organism evidence="6">
    <name type="scientific">Grosmannia clavigera (strain kw1407 / UAMH 11150)</name>
    <name type="common">Blue stain fungus</name>
    <name type="synonym">Graphiocladiella clavigera</name>
    <dbReference type="NCBI Taxonomy" id="655863"/>
    <lineage>
        <taxon>Eukaryota</taxon>
        <taxon>Fungi</taxon>
        <taxon>Dikarya</taxon>
        <taxon>Ascomycota</taxon>
        <taxon>Pezizomycotina</taxon>
        <taxon>Sordariomycetes</taxon>
        <taxon>Sordariomycetidae</taxon>
        <taxon>Ophiostomatales</taxon>
        <taxon>Ophiostomataceae</taxon>
        <taxon>Leptographium</taxon>
    </lineage>
</organism>
<dbReference type="FunFam" id="1.10.1000.11:FF:000002">
    <property type="entry name" value="Cytohesin 1"/>
    <property type="match status" value="1"/>
</dbReference>
<sequence>MPFLRRRGVMASESDMRRHTSFFNPLAISKQASPPPIRPETAIPESEVRKYSIQLPRFSSNVVAAAEQDRANAGGLDSLSLNTIAPSFPAPPITPPVDSIHQGEATRGAMSIESDMDRPESPPIQEQTPKHHRFSILRFRNASDSQLAARARQQALAEEMPPMPRPPEIITTAPTLELGSAAERLPGHRSAVRVRKSGELARIDDEGTPGGSGTSFRSWPKRDRRKSMVVQSTTDGKHSAVAFDESTFNQHGNPMLPEYGDDSGSALALPATRLSESSRSDGSSADRVYGSTTTTTHTVQTTTTFFRLPRRKNANPPPLFPIGHLPQKGRPITPSDTPVPAKRSYEGSTRNDISASSHAGGLYVLGEGQSTPTQSRPSSQNKALSTPSGVGPSPALVIFQKGNHSPASAFFRPSSRNSGRSSPTRTTPVPSSAAAMHLRGRSSTLSSLGRDSLEGNHPPPTVRSSSSATGRKSFGDLLGFSRLRQNSELSVRPGSLAPGTPSNNSLHLPRDSITLPERRDDDTPAKYLARLEEVVSRSVIASALSKSADQFSQAVLRSYMRSFRFFGDPMDMAIRKLLMEAELPKETQQIDRCLQAFANRYHECNPGIYNSPDQAYFIAFSLLILHTDVFNKNNKHKMQKQDYLKNTRGEGIFDEILEVFYDNITYTPFIHVEDELDINGDRIITHKAKRKYIFPNGNVDMAKKTSKEPIDPYTLIIDNKLDILRPNFQDAMQLEDPYSYIGTASSLNMKELQSTFFRTGILQIVSARSRPDAFMTLKTVTNPEEAHPGIVDIKITKVGLLWRKEAKRKKARSPWQEWGAILTGAQLYFFRNTTWVKSLIHQYEGHVRHGHDGIPVIFKPPLEEFKPDALISTDGAVALLDSSYKKHKHAFTYVRRGGDEEVLLADNEEEMNDWLAKLNYAAAFRTSGVRIRGAIGSLYEGQNRRVLRRLGSAEGQAVQTPSGEVTITRSRIDQKMAEDILAARRDIMRQKVADANEKLAGVEKKLEVQLRNSRHLQIMSPIQPKTREQMLHSAARMATQVQWTRVEMWRLKCHRDILEMDLDEEHQAVGLGSEHALESGAALAGAVAVAPGLGGVAAEGSSSTVNQLEQKPGLSREDSLASSASTVLQCSPRPTTHCGSLASGSGGSGSVIGVVTDLPLSDASATPSSATPTVSTQHNRHKSAEHTPTTAGSPGVRKASVSSAVSAGSHSALVTPSRAARRPSLPNESTLQRQTPTTAVPAEDSQLDHTPEPNDEDADEQTLLQKTGLLEPGLSLVGAEAGSGRPALAEESSTPLATGTQHHYPASLHSLPQAQGMSQQSSPSQHDKNKIRRSLHRTLREGAGHLSHHRGKKTRETTSAGGSDDAAGEPGVLERGSGSFVVHGKKASVISFGGDLQSILPSDERLRQRMSLQQSSMTTGNGQGDAAQSLAEEAEGEGVRGSTPAGNNDFRAMVLQHDRNQERRESAASTSTATARSFRELHKKYSSVRAASKSSTGGRSASRRDDGESEAAVSSGLEGGHTPLTPALEESEGSGEKHFPRRGRGRMADDESQDDSDAVTDDDEDDYDNDSIYSVNEDVPSQFFTSEPPASPRARTPEVGDDESALELDSGSATGLAAQTIHA</sequence>
<feature type="compositionally biased region" description="Low complexity" evidence="2">
    <location>
        <begin position="369"/>
        <end position="380"/>
    </location>
</feature>
<protein>
    <submittedName>
        <fullName evidence="5">Guanyl-nucleotide exchange factor</fullName>
    </submittedName>
</protein>
<dbReference type="Gene3D" id="2.30.29.30">
    <property type="entry name" value="Pleckstrin-homology domain (PH domain)/Phosphotyrosine-binding domain (PTB)"/>
    <property type="match status" value="1"/>
</dbReference>
<accession>F0XMB8</accession>
<dbReference type="PANTHER" id="PTHR10663">
    <property type="entry name" value="GUANYL-NUCLEOTIDE EXCHANGE FACTOR"/>
    <property type="match status" value="1"/>
</dbReference>
<dbReference type="STRING" id="655863.F0XMB8"/>
<feature type="region of interest" description="Disordered" evidence="2">
    <location>
        <begin position="1413"/>
        <end position="1448"/>
    </location>
</feature>
<evidence type="ECO:0000259" key="4">
    <source>
        <dbReference type="PROSITE" id="PS50190"/>
    </source>
</evidence>
<feature type="region of interest" description="Disordered" evidence="2">
    <location>
        <begin position="1340"/>
        <end position="1378"/>
    </location>
</feature>
<dbReference type="Pfam" id="PF00169">
    <property type="entry name" value="PH"/>
    <property type="match status" value="1"/>
</dbReference>
<evidence type="ECO:0000313" key="6">
    <source>
        <dbReference type="Proteomes" id="UP000007796"/>
    </source>
</evidence>
<feature type="compositionally biased region" description="Polar residues" evidence="2">
    <location>
        <begin position="1291"/>
        <end position="1301"/>
    </location>
</feature>
<dbReference type="GO" id="GO:0005085">
    <property type="term" value="F:guanyl-nucleotide exchange factor activity"/>
    <property type="evidence" value="ECO:0007669"/>
    <property type="project" value="InterPro"/>
</dbReference>
<evidence type="ECO:0000256" key="1">
    <source>
        <dbReference type="SAM" id="Coils"/>
    </source>
</evidence>
<dbReference type="Pfam" id="PF01369">
    <property type="entry name" value="Sec7"/>
    <property type="match status" value="1"/>
</dbReference>
<feature type="compositionally biased region" description="Polar residues" evidence="2">
    <location>
        <begin position="1226"/>
        <end position="1238"/>
    </location>
</feature>
<dbReference type="SUPFAM" id="SSF48425">
    <property type="entry name" value="Sec7 domain"/>
    <property type="match status" value="1"/>
</dbReference>
<feature type="region of interest" description="Disordered" evidence="2">
    <location>
        <begin position="1096"/>
        <end position="1146"/>
    </location>
</feature>
<dbReference type="SMART" id="SM00222">
    <property type="entry name" value="Sec7"/>
    <property type="match status" value="1"/>
</dbReference>
<feature type="region of interest" description="Disordered" evidence="2">
    <location>
        <begin position="272"/>
        <end position="470"/>
    </location>
</feature>
<keyword evidence="6" id="KW-1185">Reference proteome</keyword>
<dbReference type="PROSITE" id="PS50190">
    <property type="entry name" value="SEC7"/>
    <property type="match status" value="1"/>
</dbReference>
<feature type="region of interest" description="Disordered" evidence="2">
    <location>
        <begin position="1277"/>
        <end position="1303"/>
    </location>
</feature>
<keyword evidence="1" id="KW-0175">Coiled coil</keyword>
<dbReference type="RefSeq" id="XP_014170482.1">
    <property type="nucleotide sequence ID" value="XM_014315007.1"/>
</dbReference>
<dbReference type="SMART" id="SM00233">
    <property type="entry name" value="PH"/>
    <property type="match status" value="1"/>
</dbReference>
<dbReference type="CDD" id="cd00171">
    <property type="entry name" value="Sec7"/>
    <property type="match status" value="1"/>
</dbReference>
<dbReference type="InParanoid" id="F0XMB8"/>
<feature type="domain" description="SEC7" evidence="4">
    <location>
        <begin position="508"/>
        <end position="667"/>
    </location>
</feature>
<feature type="compositionally biased region" description="Polar residues" evidence="2">
    <location>
        <begin position="1120"/>
        <end position="1138"/>
    </location>
</feature>
<feature type="compositionally biased region" description="Polar residues" evidence="2">
    <location>
        <begin position="1313"/>
        <end position="1324"/>
    </location>
</feature>
<dbReference type="InterPro" id="IPR001849">
    <property type="entry name" value="PH_domain"/>
</dbReference>
<dbReference type="InterPro" id="IPR023394">
    <property type="entry name" value="Sec7_C_sf"/>
</dbReference>
<feature type="compositionally biased region" description="Low complexity" evidence="2">
    <location>
        <begin position="1196"/>
        <end position="1214"/>
    </location>
</feature>
<dbReference type="PROSITE" id="PS50003">
    <property type="entry name" value="PH_DOMAIN"/>
    <property type="match status" value="1"/>
</dbReference>
<feature type="region of interest" description="Disordered" evidence="2">
    <location>
        <begin position="1162"/>
        <end position="1260"/>
    </location>
</feature>
<dbReference type="SUPFAM" id="SSF50729">
    <property type="entry name" value="PH domain-like"/>
    <property type="match status" value="1"/>
</dbReference>
<feature type="region of interest" description="Disordered" evidence="2">
    <location>
        <begin position="1313"/>
        <end position="1332"/>
    </location>
</feature>
<proteinExistence type="predicted"/>
<evidence type="ECO:0000313" key="5">
    <source>
        <dbReference type="EMBL" id="EFX01000.1"/>
    </source>
</evidence>
<feature type="compositionally biased region" description="Low complexity" evidence="2">
    <location>
        <begin position="1163"/>
        <end position="1176"/>
    </location>
</feature>
<feature type="compositionally biased region" description="Low complexity" evidence="2">
    <location>
        <begin position="412"/>
        <end position="432"/>
    </location>
</feature>
<feature type="compositionally biased region" description="Low complexity" evidence="2">
    <location>
        <begin position="292"/>
        <end position="304"/>
    </location>
</feature>
<feature type="coiled-coil region" evidence="1">
    <location>
        <begin position="985"/>
        <end position="1012"/>
    </location>
</feature>
<feature type="compositionally biased region" description="Acidic residues" evidence="2">
    <location>
        <begin position="1550"/>
        <end position="1569"/>
    </location>
</feature>
<gene>
    <name evidence="5" type="ORF">CMQ_5942</name>
</gene>
<feature type="region of interest" description="Disordered" evidence="2">
    <location>
        <begin position="1483"/>
        <end position="1623"/>
    </location>
</feature>
<feature type="region of interest" description="Disordered" evidence="2">
    <location>
        <begin position="200"/>
        <end position="236"/>
    </location>
</feature>
<dbReference type="EMBL" id="GL629794">
    <property type="protein sequence ID" value="EFX01000.1"/>
    <property type="molecule type" value="Genomic_DNA"/>
</dbReference>
<dbReference type="InterPro" id="IPR035999">
    <property type="entry name" value="Sec7_dom_sf"/>
</dbReference>
<dbReference type="GeneID" id="25979320"/>
<dbReference type="Gene3D" id="1.10.1000.11">
    <property type="entry name" value="Arf Nucleotide-binding Site Opener,domain 2"/>
    <property type="match status" value="1"/>
</dbReference>
<dbReference type="InterPro" id="IPR000904">
    <property type="entry name" value="Sec7_dom"/>
</dbReference>
<feature type="compositionally biased region" description="Low complexity" evidence="2">
    <location>
        <begin position="441"/>
        <end position="450"/>
    </location>
</feature>
<dbReference type="Proteomes" id="UP000007796">
    <property type="component" value="Unassembled WGS sequence"/>
</dbReference>
<name>F0XMB8_GROCL</name>